<feature type="transmembrane region" description="Helical" evidence="1">
    <location>
        <begin position="216"/>
        <end position="234"/>
    </location>
</feature>
<feature type="transmembrane region" description="Helical" evidence="1">
    <location>
        <begin position="189"/>
        <end position="210"/>
    </location>
</feature>
<dbReference type="Pfam" id="PF06912">
    <property type="entry name" value="DUF1275"/>
    <property type="match status" value="1"/>
</dbReference>
<evidence type="ECO:0000313" key="3">
    <source>
        <dbReference type="Proteomes" id="UP000237752"/>
    </source>
</evidence>
<sequence length="243" mass="24696">MPLPKGHFLKSHLAGVPTDSAHLALMLLLTFSTGIVDAVGFLGLDRVFAGNMTGNVVVLGMGLLGAGGFPVVGPLIAFFGFFLGATIAGRSLRKAQSGWSNRLSLLFGTIGLLILVLAATLLIVGDHPSSTVQVITTSLLGCAMGAQAGAARFIAVKDVTTVVITSTITALASELALGSGGDGRGLRRVAAIALMLSGAALGATLLRWHLGAGLCASGAITLVVAFVGAVHFRSNKRAEPNQR</sequence>
<feature type="transmembrane region" description="Helical" evidence="1">
    <location>
        <begin position="103"/>
        <end position="124"/>
    </location>
</feature>
<evidence type="ECO:0000256" key="1">
    <source>
        <dbReference type="SAM" id="Phobius"/>
    </source>
</evidence>
<protein>
    <submittedName>
        <fullName evidence="2">Uncharacterized membrane protein YoaK (UPF0700 family)</fullName>
    </submittedName>
</protein>
<dbReference type="InterPro" id="IPR010699">
    <property type="entry name" value="DUF1275"/>
</dbReference>
<dbReference type="AlphaFoldDB" id="A0A2T0ZTK6"/>
<evidence type="ECO:0000313" key="2">
    <source>
        <dbReference type="EMBL" id="PRZ39689.1"/>
    </source>
</evidence>
<reference evidence="2 3" key="1">
    <citation type="submission" date="2018-03" db="EMBL/GenBank/DDBJ databases">
        <title>Genomic Encyclopedia of Archaeal and Bacterial Type Strains, Phase II (KMG-II): from individual species to whole genera.</title>
        <authorList>
            <person name="Goeker M."/>
        </authorList>
    </citation>
    <scope>NUCLEOTIDE SEQUENCE [LARGE SCALE GENOMIC DNA]</scope>
    <source>
        <strain evidence="2 3">DSM 100065</strain>
    </source>
</reference>
<accession>A0A2T0ZTK6</accession>
<dbReference type="Proteomes" id="UP000237752">
    <property type="component" value="Unassembled WGS sequence"/>
</dbReference>
<organism evidence="2 3">
    <name type="scientific">Antricoccus suffuscus</name>
    <dbReference type="NCBI Taxonomy" id="1629062"/>
    <lineage>
        <taxon>Bacteria</taxon>
        <taxon>Bacillati</taxon>
        <taxon>Actinomycetota</taxon>
        <taxon>Actinomycetes</taxon>
        <taxon>Geodermatophilales</taxon>
        <taxon>Antricoccaceae</taxon>
        <taxon>Antricoccus</taxon>
    </lineage>
</organism>
<feature type="transmembrane region" description="Helical" evidence="1">
    <location>
        <begin position="131"/>
        <end position="153"/>
    </location>
</feature>
<keyword evidence="3" id="KW-1185">Reference proteome</keyword>
<proteinExistence type="predicted"/>
<comment type="caution">
    <text evidence="2">The sequence shown here is derived from an EMBL/GenBank/DDBJ whole genome shotgun (WGS) entry which is preliminary data.</text>
</comment>
<gene>
    <name evidence="2" type="ORF">CLV47_11853</name>
</gene>
<dbReference type="PANTHER" id="PTHR37314">
    <property type="entry name" value="SLR0142 PROTEIN"/>
    <property type="match status" value="1"/>
</dbReference>
<keyword evidence="1" id="KW-1133">Transmembrane helix</keyword>
<keyword evidence="1" id="KW-0812">Transmembrane</keyword>
<feature type="transmembrane region" description="Helical" evidence="1">
    <location>
        <begin position="20"/>
        <end position="44"/>
    </location>
</feature>
<dbReference type="PANTHER" id="PTHR37314:SF4">
    <property type="entry name" value="UPF0700 TRANSMEMBRANE PROTEIN YOAK"/>
    <property type="match status" value="1"/>
</dbReference>
<keyword evidence="1" id="KW-0472">Membrane</keyword>
<name>A0A2T0ZTK6_9ACTN</name>
<dbReference type="EMBL" id="PVUE01000018">
    <property type="protein sequence ID" value="PRZ39689.1"/>
    <property type="molecule type" value="Genomic_DNA"/>
</dbReference>
<feature type="transmembrane region" description="Helical" evidence="1">
    <location>
        <begin position="56"/>
        <end position="83"/>
    </location>
</feature>